<organism evidence="2 3">
    <name type="scientific">Leishmania lindenbergi</name>
    <dbReference type="NCBI Taxonomy" id="651832"/>
    <lineage>
        <taxon>Eukaryota</taxon>
        <taxon>Discoba</taxon>
        <taxon>Euglenozoa</taxon>
        <taxon>Kinetoplastea</taxon>
        <taxon>Metakinetoplastina</taxon>
        <taxon>Trypanosomatida</taxon>
        <taxon>Trypanosomatidae</taxon>
        <taxon>Leishmaniinae</taxon>
        <taxon>Leishmania</taxon>
    </lineage>
</organism>
<evidence type="ECO:0000256" key="1">
    <source>
        <dbReference type="SAM" id="MobiDB-lite"/>
    </source>
</evidence>
<evidence type="ECO:0000313" key="3">
    <source>
        <dbReference type="Proteomes" id="UP001500131"/>
    </source>
</evidence>
<proteinExistence type="predicted"/>
<dbReference type="EMBL" id="JBAMZK010000035">
    <property type="protein sequence ID" value="KAL0495944.1"/>
    <property type="molecule type" value="Genomic_DNA"/>
</dbReference>
<gene>
    <name evidence="2" type="ORF">Q4I31_007193</name>
</gene>
<dbReference type="Proteomes" id="UP001500131">
    <property type="component" value="Unassembled WGS sequence"/>
</dbReference>
<accession>A0AAW3A012</accession>
<evidence type="ECO:0000313" key="2">
    <source>
        <dbReference type="EMBL" id="KAL0495944.1"/>
    </source>
</evidence>
<reference evidence="2 3" key="1">
    <citation type="submission" date="2024-02" db="EMBL/GenBank/DDBJ databases">
        <title>FIRST GENOME SEQUENCES OF Leishmania (Viannia) shawi, Leishmania (Viannia) lindenbergi AND Leishmania (Viannia) utingensis.</title>
        <authorList>
            <person name="Resadore F."/>
            <person name="Custodio M.G.F."/>
            <person name="Boite M.C."/>
            <person name="Cupolillo E."/>
            <person name="Ferreira G.E.M."/>
        </authorList>
    </citation>
    <scope>NUCLEOTIDE SEQUENCE [LARGE SCALE GENOMIC DNA]</scope>
    <source>
        <strain evidence="2 3">MHOM/BR/1966/M15733</strain>
    </source>
</reference>
<feature type="compositionally biased region" description="Pro residues" evidence="1">
    <location>
        <begin position="37"/>
        <end position="48"/>
    </location>
</feature>
<name>A0AAW3A012_9TRYP</name>
<protein>
    <submittedName>
        <fullName evidence="2">Uncharacterized protein</fullName>
    </submittedName>
</protein>
<dbReference type="AlphaFoldDB" id="A0AAW3A012"/>
<comment type="caution">
    <text evidence="2">The sequence shown here is derived from an EMBL/GenBank/DDBJ whole genome shotgun (WGS) entry which is preliminary data.</text>
</comment>
<feature type="region of interest" description="Disordered" evidence="1">
    <location>
        <begin position="18"/>
        <end position="63"/>
    </location>
</feature>
<keyword evidence="3" id="KW-1185">Reference proteome</keyword>
<sequence>MGSTCAALMGRASRFDRAQVKSDTSTLRSNYARVHRSPPPSPTMPAGPPRWRTLGGGGPAWAGARQATTNWADGSAHKRAPHGATRDGKRYLVAAPPRQMNKGAGLTRRQRAMPAQLRTGTPPCGGLLQWRVPGSCCRWCAAAAHAGQVIRARRRASNVARTRPRPEQGGSRLCLRLVVGLFVPV</sequence>